<protein>
    <recommendedName>
        <fullName evidence="5">ABC-2 family transporter protein</fullName>
    </recommendedName>
</protein>
<evidence type="ECO:0000256" key="2">
    <source>
        <dbReference type="SAM" id="Phobius"/>
    </source>
</evidence>
<accession>A0ABP4MU05</accession>
<sequence length="239" mass="25342">MHMDAQSAWLQNYSAAMGIADPARTFFVYIAFVMVFPIAAYAILTVLRLRSAETSGVAEIILARPVPRLAWAAAQIVAALAGSAVLLVILGGTLAISAPGIPGLWTLCLSLIPAVWVIVAITVLALGILPRWTTTIAWITLGIAGEILVKSGLPDIVLLATSPIAHVTPTMRRPRAPGSSSPSRHCCSPSDSPHSATVICPAERPRCRVLYTNRGGTRSSSGTTSTRPRYSFEVTFIDP</sequence>
<keyword evidence="4" id="KW-1185">Reference proteome</keyword>
<dbReference type="EMBL" id="BAAALY010000012">
    <property type="protein sequence ID" value="GAA1550105.1"/>
    <property type="molecule type" value="Genomic_DNA"/>
</dbReference>
<dbReference type="Proteomes" id="UP001501791">
    <property type="component" value="Unassembled WGS sequence"/>
</dbReference>
<evidence type="ECO:0000256" key="1">
    <source>
        <dbReference type="SAM" id="MobiDB-lite"/>
    </source>
</evidence>
<reference evidence="4" key="1">
    <citation type="journal article" date="2019" name="Int. J. Syst. Evol. Microbiol.">
        <title>The Global Catalogue of Microorganisms (GCM) 10K type strain sequencing project: providing services to taxonomists for standard genome sequencing and annotation.</title>
        <authorList>
            <consortium name="The Broad Institute Genomics Platform"/>
            <consortium name="The Broad Institute Genome Sequencing Center for Infectious Disease"/>
            <person name="Wu L."/>
            <person name="Ma J."/>
        </authorList>
    </citation>
    <scope>NUCLEOTIDE SEQUENCE [LARGE SCALE GENOMIC DNA]</scope>
    <source>
        <strain evidence="4">JCM 13319</strain>
    </source>
</reference>
<organism evidence="3 4">
    <name type="scientific">Brevibacterium picturae</name>
    <dbReference type="NCBI Taxonomy" id="260553"/>
    <lineage>
        <taxon>Bacteria</taxon>
        <taxon>Bacillati</taxon>
        <taxon>Actinomycetota</taxon>
        <taxon>Actinomycetes</taxon>
        <taxon>Micrococcales</taxon>
        <taxon>Brevibacteriaceae</taxon>
        <taxon>Brevibacterium</taxon>
    </lineage>
</organism>
<evidence type="ECO:0008006" key="5">
    <source>
        <dbReference type="Google" id="ProtNLM"/>
    </source>
</evidence>
<feature type="transmembrane region" description="Helical" evidence="2">
    <location>
        <begin position="26"/>
        <end position="49"/>
    </location>
</feature>
<gene>
    <name evidence="3" type="ORF">GCM10009691_25860</name>
</gene>
<comment type="caution">
    <text evidence="3">The sequence shown here is derived from an EMBL/GenBank/DDBJ whole genome shotgun (WGS) entry which is preliminary data.</text>
</comment>
<keyword evidence="2" id="KW-1133">Transmembrane helix</keyword>
<evidence type="ECO:0000313" key="3">
    <source>
        <dbReference type="EMBL" id="GAA1550105.1"/>
    </source>
</evidence>
<feature type="region of interest" description="Disordered" evidence="1">
    <location>
        <begin position="170"/>
        <end position="196"/>
    </location>
</feature>
<name>A0ABP4MU05_9MICO</name>
<feature type="compositionally biased region" description="Low complexity" evidence="1">
    <location>
        <begin position="176"/>
        <end position="195"/>
    </location>
</feature>
<feature type="transmembrane region" description="Helical" evidence="2">
    <location>
        <begin position="104"/>
        <end position="129"/>
    </location>
</feature>
<keyword evidence="2" id="KW-0472">Membrane</keyword>
<keyword evidence="2" id="KW-0812">Transmembrane</keyword>
<evidence type="ECO:0000313" key="4">
    <source>
        <dbReference type="Proteomes" id="UP001501791"/>
    </source>
</evidence>
<proteinExistence type="predicted"/>
<feature type="transmembrane region" description="Helical" evidence="2">
    <location>
        <begin position="69"/>
        <end position="98"/>
    </location>
</feature>